<name>K0RRB7_THAOC</name>
<protein>
    <recommendedName>
        <fullName evidence="4">DEAD/DEAH box helicase domain-containing protein</fullName>
    </recommendedName>
</protein>
<dbReference type="Proteomes" id="UP000266841">
    <property type="component" value="Unassembled WGS sequence"/>
</dbReference>
<organism evidence="2 3">
    <name type="scientific">Thalassiosira oceanica</name>
    <name type="common">Marine diatom</name>
    <dbReference type="NCBI Taxonomy" id="159749"/>
    <lineage>
        <taxon>Eukaryota</taxon>
        <taxon>Sar</taxon>
        <taxon>Stramenopiles</taxon>
        <taxon>Ochrophyta</taxon>
        <taxon>Bacillariophyta</taxon>
        <taxon>Coscinodiscophyceae</taxon>
        <taxon>Thalassiosirophycidae</taxon>
        <taxon>Thalassiosirales</taxon>
        <taxon>Thalassiosiraceae</taxon>
        <taxon>Thalassiosira</taxon>
    </lineage>
</organism>
<sequence>MSAEIERPTQHRRLVTTSCALTCDFKPKSGARQATPSHRMDFTMPQRMETDLIGRTDADRLVHQLDEVFRLYLEGTAGGRKFAFRRSFDARETSNFSGRLRAVEVWKTPELSHRNLLLLFRATTTILPRRLSRRGSNKPWRIVRSPLGRSAKESGRMERERGADAPIEQSTAGGFGSVATSVAKKPILQPADSDDEYPHSMPVDGSVPSSAKESGRMERERGADAPIEQSTAGGSGLAATSVAKQPILQPADSDDEYPHSMPGDGSVPSDLDPEEVTRYVLEELLPMGTPHEYQVEAISSIVFDRQNLVLIRRTGEGKSVVPLAVTAMRRKVTIVLVSLIGLGSDQATKNFLEGERVEAIHLDENKSQLDFDRVNKRIDKMIQDKNNGIMKEGIIMYVSPMKLESNAQWQQMFVKLAQNDLIIFVLHRRGTMPL</sequence>
<dbReference type="EMBL" id="AGNL01031826">
    <property type="protein sequence ID" value="EJK56323.1"/>
    <property type="molecule type" value="Genomic_DNA"/>
</dbReference>
<feature type="region of interest" description="Disordered" evidence="1">
    <location>
        <begin position="189"/>
        <end position="236"/>
    </location>
</feature>
<evidence type="ECO:0008006" key="4">
    <source>
        <dbReference type="Google" id="ProtNLM"/>
    </source>
</evidence>
<evidence type="ECO:0000313" key="2">
    <source>
        <dbReference type="EMBL" id="EJK56323.1"/>
    </source>
</evidence>
<dbReference type="InterPro" id="IPR027417">
    <property type="entry name" value="P-loop_NTPase"/>
</dbReference>
<feature type="compositionally biased region" description="Basic and acidic residues" evidence="1">
    <location>
        <begin position="150"/>
        <end position="163"/>
    </location>
</feature>
<keyword evidence="3" id="KW-1185">Reference proteome</keyword>
<dbReference type="OrthoDB" id="10261556at2759"/>
<dbReference type="AlphaFoldDB" id="K0RRB7"/>
<gene>
    <name evidence="2" type="ORF">THAOC_23821</name>
</gene>
<proteinExistence type="predicted"/>
<dbReference type="Gene3D" id="3.40.50.300">
    <property type="entry name" value="P-loop containing nucleotide triphosphate hydrolases"/>
    <property type="match status" value="1"/>
</dbReference>
<feature type="region of interest" description="Disordered" evidence="1">
    <location>
        <begin position="250"/>
        <end position="271"/>
    </location>
</feature>
<feature type="region of interest" description="Disordered" evidence="1">
    <location>
        <begin position="144"/>
        <end position="176"/>
    </location>
</feature>
<evidence type="ECO:0000313" key="3">
    <source>
        <dbReference type="Proteomes" id="UP000266841"/>
    </source>
</evidence>
<comment type="caution">
    <text evidence="2">The sequence shown here is derived from an EMBL/GenBank/DDBJ whole genome shotgun (WGS) entry which is preliminary data.</text>
</comment>
<reference evidence="2 3" key="1">
    <citation type="journal article" date="2012" name="Genome Biol.">
        <title>Genome and low-iron response of an oceanic diatom adapted to chronic iron limitation.</title>
        <authorList>
            <person name="Lommer M."/>
            <person name="Specht M."/>
            <person name="Roy A.S."/>
            <person name="Kraemer L."/>
            <person name="Andreson R."/>
            <person name="Gutowska M.A."/>
            <person name="Wolf J."/>
            <person name="Bergner S.V."/>
            <person name="Schilhabel M.B."/>
            <person name="Klostermeier U.C."/>
            <person name="Beiko R.G."/>
            <person name="Rosenstiel P."/>
            <person name="Hippler M."/>
            <person name="Laroche J."/>
        </authorList>
    </citation>
    <scope>NUCLEOTIDE SEQUENCE [LARGE SCALE GENOMIC DNA]</scope>
    <source>
        <strain evidence="2 3">CCMP1005</strain>
    </source>
</reference>
<evidence type="ECO:0000256" key="1">
    <source>
        <dbReference type="SAM" id="MobiDB-lite"/>
    </source>
</evidence>
<dbReference type="SUPFAM" id="SSF52540">
    <property type="entry name" value="P-loop containing nucleoside triphosphate hydrolases"/>
    <property type="match status" value="1"/>
</dbReference>
<accession>K0RRB7</accession>
<feature type="compositionally biased region" description="Basic and acidic residues" evidence="1">
    <location>
        <begin position="213"/>
        <end position="223"/>
    </location>
</feature>